<keyword evidence="1" id="KW-1133">Transmembrane helix</keyword>
<dbReference type="STRING" id="1321606.SAMD00020551_3707"/>
<keyword evidence="3" id="KW-1185">Reference proteome</keyword>
<dbReference type="OrthoDB" id="2739240at2"/>
<gene>
    <name evidence="2" type="ORF">SAMD00020551_3707</name>
</gene>
<feature type="transmembrane region" description="Helical" evidence="1">
    <location>
        <begin position="119"/>
        <end position="139"/>
    </location>
</feature>
<feature type="transmembrane region" description="Helical" evidence="1">
    <location>
        <begin position="145"/>
        <end position="173"/>
    </location>
</feature>
<proteinExistence type="predicted"/>
<comment type="caution">
    <text evidence="2">The sequence shown here is derived from an EMBL/GenBank/DDBJ whole genome shotgun (WGS) entry which is preliminary data.</text>
</comment>
<protein>
    <submittedName>
        <fullName evidence="2">Putative membrane protein</fullName>
    </submittedName>
</protein>
<keyword evidence="1" id="KW-0812">Transmembrane</keyword>
<dbReference type="Proteomes" id="UP000031014">
    <property type="component" value="Unassembled WGS sequence"/>
</dbReference>
<feature type="transmembrane region" description="Helical" evidence="1">
    <location>
        <begin position="6"/>
        <end position="24"/>
    </location>
</feature>
<organism evidence="2 3">
    <name type="scientific">Mesobacillus selenatarsenatis (strain DSM 18680 / JCM 14380 / FERM P-15431 / SF-1)</name>
    <dbReference type="NCBI Taxonomy" id="1321606"/>
    <lineage>
        <taxon>Bacteria</taxon>
        <taxon>Bacillati</taxon>
        <taxon>Bacillota</taxon>
        <taxon>Bacilli</taxon>
        <taxon>Bacillales</taxon>
        <taxon>Bacillaceae</taxon>
        <taxon>Mesobacillus</taxon>
    </lineage>
</organism>
<keyword evidence="1" id="KW-0472">Membrane</keyword>
<dbReference type="AlphaFoldDB" id="A0A0A8X6F4"/>
<evidence type="ECO:0000256" key="1">
    <source>
        <dbReference type="SAM" id="Phobius"/>
    </source>
</evidence>
<reference evidence="2 3" key="1">
    <citation type="submission" date="2013-06" db="EMBL/GenBank/DDBJ databases">
        <title>Whole genome shotgun sequence of Bacillus selenatarsenatis SF-1.</title>
        <authorList>
            <person name="Kuroda M."/>
            <person name="Sei K."/>
            <person name="Yamashita M."/>
            <person name="Ike M."/>
        </authorList>
    </citation>
    <scope>NUCLEOTIDE SEQUENCE [LARGE SCALE GENOMIC DNA]</scope>
    <source>
        <strain evidence="2 3">SF-1</strain>
    </source>
</reference>
<accession>A0A0A8X6F4</accession>
<dbReference type="Pfam" id="PF17328">
    <property type="entry name" value="DUF5366"/>
    <property type="match status" value="1"/>
</dbReference>
<sequence>MKNPYLTSYFPLLTIIMFSLALSVRTEMELISILKNAGIYDGMLEFFSDAGIKLSLLALLMVVYFMVFAAMKLIADTINEVSLLFFSKDHEGESLYLIRHGATIYFVGSVVSLLSFYSFIGIMAIFAVATMVYFIYFVYKISPNLTMAGLIGIVFFQVILWSTLVLGIIYLAVKVYNSLIASLPI</sequence>
<dbReference type="RefSeq" id="WP_041967199.1">
    <property type="nucleotide sequence ID" value="NZ_BASE01000086.1"/>
</dbReference>
<feature type="transmembrane region" description="Helical" evidence="1">
    <location>
        <begin position="54"/>
        <end position="75"/>
    </location>
</feature>
<dbReference type="EMBL" id="BASE01000086">
    <property type="protein sequence ID" value="GAM15550.1"/>
    <property type="molecule type" value="Genomic_DNA"/>
</dbReference>
<evidence type="ECO:0000313" key="3">
    <source>
        <dbReference type="Proteomes" id="UP000031014"/>
    </source>
</evidence>
<dbReference type="InterPro" id="IPR035289">
    <property type="entry name" value="DUF5366"/>
</dbReference>
<name>A0A0A8X6F4_MESS1</name>
<evidence type="ECO:0000313" key="2">
    <source>
        <dbReference type="EMBL" id="GAM15550.1"/>
    </source>
</evidence>